<proteinExistence type="predicted"/>
<sequence length="71" mass="8175">MTHMWRPRPSAPSQGFEFQPPHKPFTKSNCEYKNSRKVTLRIAGNVMTYFLVVVQFQLADHDNACCNTTSN</sequence>
<reference evidence="2" key="1">
    <citation type="submission" date="2020-11" db="EMBL/GenBank/DDBJ databases">
        <authorList>
            <person name="Tran Van P."/>
        </authorList>
    </citation>
    <scope>NUCLEOTIDE SEQUENCE</scope>
</reference>
<evidence type="ECO:0000256" key="1">
    <source>
        <dbReference type="SAM" id="MobiDB-lite"/>
    </source>
</evidence>
<gene>
    <name evidence="2" type="ORF">TPSB3V08_LOCUS13405</name>
</gene>
<dbReference type="EMBL" id="OD025724">
    <property type="protein sequence ID" value="CAD7419990.1"/>
    <property type="molecule type" value="Genomic_DNA"/>
</dbReference>
<dbReference type="AlphaFoldDB" id="A0A7R9DS53"/>
<feature type="region of interest" description="Disordered" evidence="1">
    <location>
        <begin position="1"/>
        <end position="29"/>
    </location>
</feature>
<name>A0A7R9DS53_TIMPO</name>
<accession>A0A7R9DS53</accession>
<protein>
    <submittedName>
        <fullName evidence="2">Uncharacterized protein</fullName>
    </submittedName>
</protein>
<organism evidence="2">
    <name type="scientific">Timema poppense</name>
    <name type="common">Walking stick</name>
    <dbReference type="NCBI Taxonomy" id="170557"/>
    <lineage>
        <taxon>Eukaryota</taxon>
        <taxon>Metazoa</taxon>
        <taxon>Ecdysozoa</taxon>
        <taxon>Arthropoda</taxon>
        <taxon>Hexapoda</taxon>
        <taxon>Insecta</taxon>
        <taxon>Pterygota</taxon>
        <taxon>Neoptera</taxon>
        <taxon>Polyneoptera</taxon>
        <taxon>Phasmatodea</taxon>
        <taxon>Timematodea</taxon>
        <taxon>Timematoidea</taxon>
        <taxon>Timematidae</taxon>
        <taxon>Timema</taxon>
    </lineage>
</organism>
<evidence type="ECO:0000313" key="2">
    <source>
        <dbReference type="EMBL" id="CAD7419990.1"/>
    </source>
</evidence>